<dbReference type="InterPro" id="IPR016135">
    <property type="entry name" value="UBQ-conjugating_enzyme/RWD"/>
</dbReference>
<keyword evidence="9" id="KW-1185">Reference proteome</keyword>
<evidence type="ECO:0000259" key="7">
    <source>
        <dbReference type="PROSITE" id="PS50908"/>
    </source>
</evidence>
<dbReference type="CDD" id="cd23821">
    <property type="entry name" value="RWD_IMPACT"/>
    <property type="match status" value="1"/>
</dbReference>
<dbReference type="PANTHER" id="PTHR16301">
    <property type="entry name" value="IMPACT-RELATED"/>
    <property type="match status" value="1"/>
</dbReference>
<sequence length="307" mass="34825">MTETNFERQKEEIEALTSIYGDDWLMISDHEYNINITLENDQSHGVSLEIILTDDYPKDGPPNYQISAPWLKGESRQKIENALNDVYLENLGESLIYLWVEKIRELVQETLETGNKSPSENVSSDEEFCFGDEDIRLAQLELTSPESIEQADDGSDWECPVITSGEVIVDRNSRFVGHIATVLHVKQTKLMLSSLKENKKIAAATHNIYACRILKDEHGGHPTFYQMCEDDGETHAGSRLLHLLQIVDARNVMVVVTRWYGGVHLGPDRFKHINNCARILLDQHGFIRSKDEKKGPKSSSGGKKKKK</sequence>
<keyword evidence="4" id="KW-0678">Repressor</keyword>
<accession>A0A8B6CQF1</accession>
<evidence type="ECO:0000256" key="6">
    <source>
        <dbReference type="ARBA" id="ARBA00023016"/>
    </source>
</evidence>
<dbReference type="PROSITE" id="PS50908">
    <property type="entry name" value="RWD"/>
    <property type="match status" value="1"/>
</dbReference>
<feature type="domain" description="RWD" evidence="7">
    <location>
        <begin position="11"/>
        <end position="110"/>
    </location>
</feature>
<dbReference type="InterPro" id="IPR036956">
    <property type="entry name" value="Impact_N_sf"/>
</dbReference>
<dbReference type="OrthoDB" id="69641at2759"/>
<keyword evidence="5" id="KW-0810">Translation regulation</keyword>
<dbReference type="SUPFAM" id="SSF54211">
    <property type="entry name" value="Ribosomal protein S5 domain 2-like"/>
    <property type="match status" value="1"/>
</dbReference>
<comment type="similarity">
    <text evidence="2">Belongs to the IMPACT family.</text>
</comment>
<reference evidence="8" key="1">
    <citation type="submission" date="2018-11" db="EMBL/GenBank/DDBJ databases">
        <authorList>
            <person name="Alioto T."/>
            <person name="Alioto T."/>
        </authorList>
    </citation>
    <scope>NUCLEOTIDE SEQUENCE</scope>
</reference>
<dbReference type="InterPro" id="IPR020568">
    <property type="entry name" value="Ribosomal_Su5_D2-typ_SF"/>
</dbReference>
<dbReference type="Proteomes" id="UP000596742">
    <property type="component" value="Unassembled WGS sequence"/>
</dbReference>
<protein>
    <recommendedName>
        <fullName evidence="7">RWD domain-containing protein</fullName>
    </recommendedName>
</protein>
<evidence type="ECO:0000256" key="5">
    <source>
        <dbReference type="ARBA" id="ARBA00022845"/>
    </source>
</evidence>
<keyword evidence="6" id="KW-0346">Stress response</keyword>
<comment type="subcellular location">
    <subcellularLocation>
        <location evidence="1">Cytoplasm</location>
    </subcellularLocation>
</comment>
<dbReference type="InterPro" id="IPR001498">
    <property type="entry name" value="Impact_N"/>
</dbReference>
<dbReference type="Pfam" id="PF01205">
    <property type="entry name" value="Impact_N"/>
    <property type="match status" value="1"/>
</dbReference>
<dbReference type="Gene3D" id="3.30.230.30">
    <property type="entry name" value="Impact, N-terminal domain"/>
    <property type="match status" value="1"/>
</dbReference>
<dbReference type="Pfam" id="PF05773">
    <property type="entry name" value="RWD"/>
    <property type="match status" value="1"/>
</dbReference>
<dbReference type="PANTHER" id="PTHR16301:SF25">
    <property type="entry name" value="PROTEIN IMPACT"/>
    <property type="match status" value="1"/>
</dbReference>
<comment type="caution">
    <text evidence="8">The sequence shown here is derived from an EMBL/GenBank/DDBJ whole genome shotgun (WGS) entry which is preliminary data.</text>
</comment>
<organism evidence="8 9">
    <name type="scientific">Mytilus galloprovincialis</name>
    <name type="common">Mediterranean mussel</name>
    <dbReference type="NCBI Taxonomy" id="29158"/>
    <lineage>
        <taxon>Eukaryota</taxon>
        <taxon>Metazoa</taxon>
        <taxon>Spiralia</taxon>
        <taxon>Lophotrochozoa</taxon>
        <taxon>Mollusca</taxon>
        <taxon>Bivalvia</taxon>
        <taxon>Autobranchia</taxon>
        <taxon>Pteriomorphia</taxon>
        <taxon>Mytilida</taxon>
        <taxon>Mytiloidea</taxon>
        <taxon>Mytilidae</taxon>
        <taxon>Mytilinae</taxon>
        <taxon>Mytilus</taxon>
    </lineage>
</organism>
<evidence type="ECO:0000256" key="4">
    <source>
        <dbReference type="ARBA" id="ARBA00022491"/>
    </source>
</evidence>
<evidence type="ECO:0000256" key="1">
    <source>
        <dbReference type="ARBA" id="ARBA00004496"/>
    </source>
</evidence>
<dbReference type="Gene3D" id="3.10.110.10">
    <property type="entry name" value="Ubiquitin Conjugating Enzyme"/>
    <property type="match status" value="1"/>
</dbReference>
<dbReference type="SMART" id="SM00591">
    <property type="entry name" value="RWD"/>
    <property type="match status" value="1"/>
</dbReference>
<keyword evidence="3" id="KW-0963">Cytoplasm</keyword>
<dbReference type="GO" id="GO:0140469">
    <property type="term" value="P:GCN2-mediated signaling"/>
    <property type="evidence" value="ECO:0007669"/>
    <property type="project" value="TreeGrafter"/>
</dbReference>
<gene>
    <name evidence="8" type="ORF">MGAL_10B004098</name>
</gene>
<dbReference type="EMBL" id="UYJE01002152">
    <property type="protein sequence ID" value="VDI08182.1"/>
    <property type="molecule type" value="Genomic_DNA"/>
</dbReference>
<evidence type="ECO:0000313" key="8">
    <source>
        <dbReference type="EMBL" id="VDI08182.1"/>
    </source>
</evidence>
<evidence type="ECO:0000256" key="3">
    <source>
        <dbReference type="ARBA" id="ARBA00022490"/>
    </source>
</evidence>
<dbReference type="AlphaFoldDB" id="A0A8B6CQF1"/>
<evidence type="ECO:0000256" key="2">
    <source>
        <dbReference type="ARBA" id="ARBA00007665"/>
    </source>
</evidence>
<dbReference type="GO" id="GO:0006446">
    <property type="term" value="P:regulation of translational initiation"/>
    <property type="evidence" value="ECO:0007669"/>
    <property type="project" value="TreeGrafter"/>
</dbReference>
<proteinExistence type="inferred from homology"/>
<evidence type="ECO:0000313" key="9">
    <source>
        <dbReference type="Proteomes" id="UP000596742"/>
    </source>
</evidence>
<dbReference type="GO" id="GO:0005737">
    <property type="term" value="C:cytoplasm"/>
    <property type="evidence" value="ECO:0007669"/>
    <property type="project" value="UniProtKB-SubCell"/>
</dbReference>
<dbReference type="InterPro" id="IPR023582">
    <property type="entry name" value="Impact"/>
</dbReference>
<dbReference type="InterPro" id="IPR006575">
    <property type="entry name" value="RWD_dom"/>
</dbReference>
<dbReference type="SUPFAM" id="SSF54495">
    <property type="entry name" value="UBC-like"/>
    <property type="match status" value="1"/>
</dbReference>
<name>A0A8B6CQF1_MYTGA</name>